<accession>A0A916LGZ3</accession>
<dbReference type="Proteomes" id="UP000039021">
    <property type="component" value="Unassembled WGS sequence"/>
</dbReference>
<gene>
    <name evidence="1" type="ORF">ERS007739_05334</name>
</gene>
<name>A0A916LGZ3_MYCTX</name>
<organism evidence="1 2">
    <name type="scientific">Mycobacterium tuberculosis</name>
    <dbReference type="NCBI Taxonomy" id="1773"/>
    <lineage>
        <taxon>Bacteria</taxon>
        <taxon>Bacillati</taxon>
        <taxon>Actinomycetota</taxon>
        <taxon>Actinomycetes</taxon>
        <taxon>Mycobacteriales</taxon>
        <taxon>Mycobacteriaceae</taxon>
        <taxon>Mycobacterium</taxon>
        <taxon>Mycobacterium tuberculosis complex</taxon>
    </lineage>
</organism>
<proteinExistence type="predicted"/>
<dbReference type="EMBL" id="CSBK01004143">
    <property type="protein sequence ID" value="CPB60170.1"/>
    <property type="molecule type" value="Genomic_DNA"/>
</dbReference>
<evidence type="ECO:0000313" key="2">
    <source>
        <dbReference type="Proteomes" id="UP000039021"/>
    </source>
</evidence>
<evidence type="ECO:0000313" key="1">
    <source>
        <dbReference type="EMBL" id="CPB60170.1"/>
    </source>
</evidence>
<comment type="caution">
    <text evidence="1">The sequence shown here is derived from an EMBL/GenBank/DDBJ whole genome shotgun (WGS) entry which is preliminary data.</text>
</comment>
<dbReference type="AlphaFoldDB" id="A0A916LGZ3"/>
<protein>
    <submittedName>
        <fullName evidence="1">Uncharacterized protein</fullName>
    </submittedName>
</protein>
<sequence length="66" mass="7213">MLEPGLRPGNFENVIQNILYLFSVPPPRCSVFEYRQIPGSPGLTRSTGRDELPGIGIARSTDVVAL</sequence>
<reference evidence="2" key="1">
    <citation type="submission" date="2015-03" db="EMBL/GenBank/DDBJ databases">
        <authorList>
            <consortium name="Pathogen Informatics"/>
        </authorList>
    </citation>
    <scope>NUCLEOTIDE SEQUENCE [LARGE SCALE GENOMIC DNA]</scope>
    <source>
        <strain evidence="2">N09902308</strain>
    </source>
</reference>